<evidence type="ECO:0000313" key="3">
    <source>
        <dbReference type="EMBL" id="BCS85375.1"/>
    </source>
</evidence>
<sequence length="1044" mass="118551">MKKILIYLLACLSLQVNAYPFFVFNESNDYTIIDSNNPKSGKDEGNKLLSPSNNKNGIKESNKKPARFFQYYPNGKDIVCINGNNRYTRALYGTHTLYRLETSDRPIFASYNKAKSKNFRFYIVSEGKALRLDSTSYCESRYSGGRRSYLVKDKSWGDAEVRIVALASQFGEGALWQIITKGFSPKVKLMVKMCQTAKTKMMREGDYGLEPRSSYEASLDEKGLVTLEWNASGETYIVFEDPGKIENIAKKSGRILFDKEEKALNNITGGLQFSTPDDFINTLGANLSAAADGLWDGSTWLHGCIGWRMPLCGWRAAYVGDVLGWNTRAISHFDAYAKSQVTNVEPIYPHPSQDSTNNLARGEEKWGTQMYSNGYICRYPNRNDNMNHYDMNLNYIDELLWHFSYDADTVMMKRLWPVLKRNIEWEKRNWDPDGDHLYDAYCCIWASDALYYNSGAVTHSSAYNYRANKLMARIATIIGEDPKPYYEEADAILKAMISRLWIKDKGHWAEFQDFMGLKRLHESAALWSIYTPIDCGACSSEQAYEATNYVNNSIPHIPVEYIIPEKYKSLMPPVEKNLYTLSTSDWMPYDWSTNNVAHEEVANMALAYFEAGRKDEGFNLLKSDLLDEMFLGGSPGNFGQISYLDKARSEAYRDFGDNIGITSRAIVCGLFGIKPDALFGKCMIRPSFPESWDSASVHTPYLSYKFQREGSKDIYEVTQNFTHPLQLILRMNLDSGHYVDITGNSDRVQTFTFDRNKQMSNKESRICSSDADSSKEKANTKEYIHKMGLDDISSAKKSRALNIDKYFNSNVDDIYKNEYLSPRSPYTTLEIPKQGIGQWCIPKRTAEINDSGLRAKIINDKYDTGIGVSFRSHAIGKNIIYTSLWDNYPDSVVILAKGKAKYAYFLLTGSTNNMQSRIDNAIIIATYQDGTTDTLALRNPINWCPIEQEYYVDDMAFWTCPVKPYRVHLGSGIATRDLRKVISVGDIEKSVSGNPDSAEPQFIKDGAAEILKMPLNKDKKLRSFTLRTLSNDVVVGVMAITLQK</sequence>
<dbReference type="Gene3D" id="1.50.10.10">
    <property type="match status" value="1"/>
</dbReference>
<feature type="signal peptide" evidence="2">
    <location>
        <begin position="1"/>
        <end position="18"/>
    </location>
</feature>
<accession>A0ABN6EHF4</accession>
<dbReference type="EMBL" id="AP024484">
    <property type="protein sequence ID" value="BCS85375.1"/>
    <property type="molecule type" value="Genomic_DNA"/>
</dbReference>
<feature type="chain" id="PRO_5045948678" description="DUF4450 domain-containing protein" evidence="2">
    <location>
        <begin position="19"/>
        <end position="1044"/>
    </location>
</feature>
<dbReference type="InterPro" id="IPR008928">
    <property type="entry name" value="6-hairpin_glycosidase_sf"/>
</dbReference>
<dbReference type="InterPro" id="IPR028028">
    <property type="entry name" value="DUF4450"/>
</dbReference>
<dbReference type="SUPFAM" id="SSF48208">
    <property type="entry name" value="Six-hairpin glycosidases"/>
    <property type="match status" value="1"/>
</dbReference>
<protein>
    <recommendedName>
        <fullName evidence="5">DUF4450 domain-containing protein</fullName>
    </recommendedName>
</protein>
<dbReference type="RefSeq" id="WP_207155518.1">
    <property type="nucleotide sequence ID" value="NZ_AP024484.1"/>
</dbReference>
<evidence type="ECO:0008006" key="5">
    <source>
        <dbReference type="Google" id="ProtNLM"/>
    </source>
</evidence>
<evidence type="ECO:0000256" key="2">
    <source>
        <dbReference type="SAM" id="SignalP"/>
    </source>
</evidence>
<gene>
    <name evidence="3" type="ORF">prwr041_12680</name>
</gene>
<dbReference type="InterPro" id="IPR012341">
    <property type="entry name" value="6hp_glycosidase-like_sf"/>
</dbReference>
<keyword evidence="2" id="KW-0732">Signal</keyword>
<evidence type="ECO:0000256" key="1">
    <source>
        <dbReference type="SAM" id="MobiDB-lite"/>
    </source>
</evidence>
<keyword evidence="4" id="KW-1185">Reference proteome</keyword>
<evidence type="ECO:0000313" key="4">
    <source>
        <dbReference type="Proteomes" id="UP001319045"/>
    </source>
</evidence>
<reference evidence="3 4" key="1">
    <citation type="journal article" date="2022" name="Int. J. Syst. Evol. Microbiol.">
        <title>Prevotella herbatica sp. nov., a plant polysaccharide-decomposing anaerobic bacterium isolated from a methanogenic reactor.</title>
        <authorList>
            <person name="Uek A."/>
            <person name="Tonouchi A."/>
            <person name="Kaku N."/>
            <person name="Ueki K."/>
        </authorList>
    </citation>
    <scope>NUCLEOTIDE SEQUENCE [LARGE SCALE GENOMIC DNA]</scope>
    <source>
        <strain evidence="3 4">WR041</strain>
    </source>
</reference>
<feature type="region of interest" description="Disordered" evidence="1">
    <location>
        <begin position="35"/>
        <end position="60"/>
    </location>
</feature>
<organism evidence="3 4">
    <name type="scientific">Prevotella herbatica</name>
    <dbReference type="NCBI Taxonomy" id="2801997"/>
    <lineage>
        <taxon>Bacteria</taxon>
        <taxon>Pseudomonadati</taxon>
        <taxon>Bacteroidota</taxon>
        <taxon>Bacteroidia</taxon>
        <taxon>Bacteroidales</taxon>
        <taxon>Prevotellaceae</taxon>
        <taxon>Prevotella</taxon>
    </lineage>
</organism>
<dbReference type="Proteomes" id="UP001319045">
    <property type="component" value="Chromosome"/>
</dbReference>
<proteinExistence type="predicted"/>
<name>A0ABN6EHF4_9BACT</name>
<dbReference type="Pfam" id="PF14614">
    <property type="entry name" value="DUF4450"/>
    <property type="match status" value="1"/>
</dbReference>